<dbReference type="AlphaFoldDB" id="A0A8C5BCA5"/>
<organism evidence="3 4">
    <name type="scientific">Gadus morhua</name>
    <name type="common">Atlantic cod</name>
    <dbReference type="NCBI Taxonomy" id="8049"/>
    <lineage>
        <taxon>Eukaryota</taxon>
        <taxon>Metazoa</taxon>
        <taxon>Chordata</taxon>
        <taxon>Craniata</taxon>
        <taxon>Vertebrata</taxon>
        <taxon>Euteleostomi</taxon>
        <taxon>Actinopterygii</taxon>
        <taxon>Neopterygii</taxon>
        <taxon>Teleostei</taxon>
        <taxon>Neoteleostei</taxon>
        <taxon>Acanthomorphata</taxon>
        <taxon>Zeiogadaria</taxon>
        <taxon>Gadariae</taxon>
        <taxon>Gadiformes</taxon>
        <taxon>Gadoidei</taxon>
        <taxon>Gadidae</taxon>
        <taxon>Gadus</taxon>
    </lineage>
</organism>
<name>A0A8C5BCA5_GADMO</name>
<keyword evidence="2" id="KW-0732">Signal</keyword>
<feature type="chain" id="PRO_5034647762" evidence="2">
    <location>
        <begin position="19"/>
        <end position="91"/>
    </location>
</feature>
<dbReference type="GeneTree" id="ENSGT00940000170739"/>
<sequence>MWLRSTVATGFLGGRVLAKAMCAQAVDWESAKSIYEFRATDIDGNEVSLEKYKSQELTQRSRSLPKVSMPSLTSSVRSRLTERAPTLYGSG</sequence>
<dbReference type="Proteomes" id="UP000694546">
    <property type="component" value="Chromosome 8"/>
</dbReference>
<evidence type="ECO:0000313" key="3">
    <source>
        <dbReference type="Ensembl" id="ENSGMOP00000044749.1"/>
    </source>
</evidence>
<feature type="region of interest" description="Disordered" evidence="1">
    <location>
        <begin position="60"/>
        <end position="91"/>
    </location>
</feature>
<evidence type="ECO:0000313" key="4">
    <source>
        <dbReference type="Proteomes" id="UP000694546"/>
    </source>
</evidence>
<reference evidence="3" key="1">
    <citation type="submission" date="2025-08" db="UniProtKB">
        <authorList>
            <consortium name="Ensembl"/>
        </authorList>
    </citation>
    <scope>IDENTIFICATION</scope>
</reference>
<feature type="signal peptide" evidence="2">
    <location>
        <begin position="1"/>
        <end position="18"/>
    </location>
</feature>
<evidence type="ECO:0000256" key="2">
    <source>
        <dbReference type="SAM" id="SignalP"/>
    </source>
</evidence>
<evidence type="ECO:0000256" key="1">
    <source>
        <dbReference type="SAM" id="MobiDB-lite"/>
    </source>
</evidence>
<proteinExistence type="predicted"/>
<reference evidence="3" key="2">
    <citation type="submission" date="2025-09" db="UniProtKB">
        <authorList>
            <consortium name="Ensembl"/>
        </authorList>
    </citation>
    <scope>IDENTIFICATION</scope>
</reference>
<protein>
    <submittedName>
        <fullName evidence="3">Uncharacterized protein</fullName>
    </submittedName>
</protein>
<dbReference type="Gene3D" id="3.40.30.10">
    <property type="entry name" value="Glutaredoxin"/>
    <property type="match status" value="1"/>
</dbReference>
<accession>A0A8C5BCA5</accession>
<keyword evidence="4" id="KW-1185">Reference proteome</keyword>
<dbReference type="Ensembl" id="ENSGMOT00000075901.1">
    <property type="protein sequence ID" value="ENSGMOP00000044749.1"/>
    <property type="gene ID" value="ENSGMOG00000034381.1"/>
</dbReference>